<organism evidence="2 3">
    <name type="scientific">Sandaracinobacteroides saxicola</name>
    <dbReference type="NCBI Taxonomy" id="2759707"/>
    <lineage>
        <taxon>Bacteria</taxon>
        <taxon>Pseudomonadati</taxon>
        <taxon>Pseudomonadota</taxon>
        <taxon>Alphaproteobacteria</taxon>
        <taxon>Sphingomonadales</taxon>
        <taxon>Sphingosinicellaceae</taxon>
        <taxon>Sandaracinobacteroides</taxon>
    </lineage>
</organism>
<protein>
    <submittedName>
        <fullName evidence="2">VapC toxin family PIN domain ribonuclease</fullName>
    </submittedName>
</protein>
<dbReference type="Proteomes" id="UP000515292">
    <property type="component" value="Chromosome"/>
</dbReference>
<accession>A0A7G5IJL0</accession>
<dbReference type="Gene3D" id="3.40.50.1010">
    <property type="entry name" value="5'-nuclease"/>
    <property type="match status" value="1"/>
</dbReference>
<dbReference type="EMBL" id="CP059851">
    <property type="protein sequence ID" value="QMW23552.1"/>
    <property type="molecule type" value="Genomic_DNA"/>
</dbReference>
<dbReference type="Pfam" id="PF01850">
    <property type="entry name" value="PIN"/>
    <property type="match status" value="1"/>
</dbReference>
<evidence type="ECO:0000259" key="1">
    <source>
        <dbReference type="Pfam" id="PF01850"/>
    </source>
</evidence>
<gene>
    <name evidence="2" type="ORF">H3309_03370</name>
</gene>
<evidence type="ECO:0000313" key="2">
    <source>
        <dbReference type="EMBL" id="QMW23552.1"/>
    </source>
</evidence>
<keyword evidence="3" id="KW-1185">Reference proteome</keyword>
<name>A0A7G5IJL0_9SPHN</name>
<dbReference type="CDD" id="cd09854">
    <property type="entry name" value="PIN_VapC-like"/>
    <property type="match status" value="1"/>
</dbReference>
<feature type="domain" description="PIN" evidence="1">
    <location>
        <begin position="2"/>
        <end position="112"/>
    </location>
</feature>
<dbReference type="KEGG" id="sand:H3309_03370"/>
<reference evidence="2 3" key="1">
    <citation type="submission" date="2020-07" db="EMBL/GenBank/DDBJ databases">
        <title>Complete genome sequence for Sandaracinobacter sp. M6.</title>
        <authorList>
            <person name="Tang Y."/>
            <person name="Liu Q."/>
            <person name="Guo Z."/>
            <person name="Lei P."/>
            <person name="Huang B."/>
        </authorList>
    </citation>
    <scope>NUCLEOTIDE SEQUENCE [LARGE SCALE GENOMIC DNA]</scope>
    <source>
        <strain evidence="2 3">M6</strain>
    </source>
</reference>
<sequence>MILADTNIWLVHFRQPDAKLTELVSNRQLHVHPMVLGEIAVGPIIGRDDVLTMLDELPRCETASHEEVMQFIESVPLHSRKLSYIDVHLLAATMLTAGCRLWTRDRRLLAAAGLLKLGADLP</sequence>
<proteinExistence type="predicted"/>
<evidence type="ECO:0000313" key="3">
    <source>
        <dbReference type="Proteomes" id="UP000515292"/>
    </source>
</evidence>
<dbReference type="RefSeq" id="WP_182297375.1">
    <property type="nucleotide sequence ID" value="NZ_CP059851.1"/>
</dbReference>
<dbReference type="InterPro" id="IPR029060">
    <property type="entry name" value="PIN-like_dom_sf"/>
</dbReference>
<dbReference type="AlphaFoldDB" id="A0A7G5IJL0"/>
<dbReference type="SUPFAM" id="SSF88723">
    <property type="entry name" value="PIN domain-like"/>
    <property type="match status" value="1"/>
</dbReference>
<dbReference type="InterPro" id="IPR002716">
    <property type="entry name" value="PIN_dom"/>
</dbReference>